<dbReference type="HOGENOM" id="CLU_048437_0_2_9"/>
<dbReference type="UniPathway" id="UPA00277">
    <property type="reaction ID" value="UER00407"/>
</dbReference>
<evidence type="ECO:0000256" key="9">
    <source>
        <dbReference type="ARBA" id="ARBA00022777"/>
    </source>
</evidence>
<organism evidence="17 18">
    <name type="scientific">Centipeda periodontii DSM 2778</name>
    <dbReference type="NCBI Taxonomy" id="888060"/>
    <lineage>
        <taxon>Bacteria</taxon>
        <taxon>Bacillati</taxon>
        <taxon>Bacillota</taxon>
        <taxon>Negativicutes</taxon>
        <taxon>Selenomonadales</taxon>
        <taxon>Selenomonadaceae</taxon>
        <taxon>Centipeda</taxon>
    </lineage>
</organism>
<evidence type="ECO:0000256" key="10">
    <source>
        <dbReference type="ARBA" id="ARBA00022827"/>
    </source>
</evidence>
<dbReference type="RefSeq" id="WP_006306335.1">
    <property type="nucleotide sequence ID" value="NZ_GL892076.1"/>
</dbReference>
<evidence type="ECO:0000256" key="3">
    <source>
        <dbReference type="ARBA" id="ARBA00005201"/>
    </source>
</evidence>
<evidence type="ECO:0000256" key="1">
    <source>
        <dbReference type="ARBA" id="ARBA00002121"/>
    </source>
</evidence>
<dbReference type="NCBIfam" id="TIGR00083">
    <property type="entry name" value="ribF"/>
    <property type="match status" value="1"/>
</dbReference>
<dbReference type="GO" id="GO:0008531">
    <property type="term" value="F:riboflavin kinase activity"/>
    <property type="evidence" value="ECO:0007669"/>
    <property type="project" value="UniProtKB-UniRule"/>
</dbReference>
<comment type="pathway">
    <text evidence="2 15">Cofactor biosynthesis; FAD biosynthesis; FAD from FMN: step 1/1.</text>
</comment>
<dbReference type="OrthoDB" id="9803667at2"/>
<dbReference type="NCBIfam" id="NF004160">
    <property type="entry name" value="PRK05627.1-3"/>
    <property type="match status" value="1"/>
</dbReference>
<dbReference type="GO" id="GO:0005524">
    <property type="term" value="F:ATP binding"/>
    <property type="evidence" value="ECO:0007669"/>
    <property type="project" value="UniProtKB-UniRule"/>
</dbReference>
<protein>
    <recommendedName>
        <fullName evidence="15">Riboflavin biosynthesis protein</fullName>
    </recommendedName>
    <domain>
        <recommendedName>
            <fullName evidence="15">Riboflavin kinase</fullName>
            <ecNumber evidence="15">2.7.1.26</ecNumber>
        </recommendedName>
        <alternativeName>
            <fullName evidence="15">Flavokinase</fullName>
        </alternativeName>
    </domain>
    <domain>
        <recommendedName>
            <fullName evidence="15">FMN adenylyltransferase</fullName>
            <ecNumber evidence="15">2.7.7.2</ecNumber>
        </recommendedName>
        <alternativeName>
            <fullName evidence="15">FAD pyrophosphorylase</fullName>
        </alternativeName>
        <alternativeName>
            <fullName evidence="15">FAD synthase</fullName>
        </alternativeName>
    </domain>
</protein>
<dbReference type="EMBL" id="AFHQ01000033">
    <property type="protein sequence ID" value="EGK59771.1"/>
    <property type="molecule type" value="Genomic_DNA"/>
</dbReference>
<dbReference type="PANTHER" id="PTHR22749:SF6">
    <property type="entry name" value="RIBOFLAVIN KINASE"/>
    <property type="match status" value="1"/>
</dbReference>
<dbReference type="PANTHER" id="PTHR22749">
    <property type="entry name" value="RIBOFLAVIN KINASE/FMN ADENYLYLTRANSFERASE"/>
    <property type="match status" value="1"/>
</dbReference>
<comment type="catalytic activity">
    <reaction evidence="14 15">
        <text>FMN + ATP + H(+) = FAD + diphosphate</text>
        <dbReference type="Rhea" id="RHEA:17237"/>
        <dbReference type="ChEBI" id="CHEBI:15378"/>
        <dbReference type="ChEBI" id="CHEBI:30616"/>
        <dbReference type="ChEBI" id="CHEBI:33019"/>
        <dbReference type="ChEBI" id="CHEBI:57692"/>
        <dbReference type="ChEBI" id="CHEBI:58210"/>
        <dbReference type="EC" id="2.7.7.2"/>
    </reaction>
</comment>
<keyword evidence="9 15" id="KW-0418">Kinase</keyword>
<dbReference type="FunFam" id="2.40.30.30:FF:000003">
    <property type="entry name" value="Riboflavin biosynthesis protein"/>
    <property type="match status" value="1"/>
</dbReference>
<dbReference type="InterPro" id="IPR023465">
    <property type="entry name" value="Riboflavin_kinase_dom_sf"/>
</dbReference>
<dbReference type="InterPro" id="IPR002606">
    <property type="entry name" value="Riboflavin_kinase_bac"/>
</dbReference>
<evidence type="ECO:0000256" key="7">
    <source>
        <dbReference type="ARBA" id="ARBA00022695"/>
    </source>
</evidence>
<dbReference type="Gene3D" id="3.40.50.620">
    <property type="entry name" value="HUPs"/>
    <property type="match status" value="1"/>
</dbReference>
<comment type="similarity">
    <text evidence="15">Belongs to the ribF family.</text>
</comment>
<comment type="pathway">
    <text evidence="3 15">Cofactor biosynthesis; FMN biosynthesis; FMN from riboflavin (ATP route): step 1/1.</text>
</comment>
<dbReference type="GO" id="GO:0003919">
    <property type="term" value="F:FMN adenylyltransferase activity"/>
    <property type="evidence" value="ECO:0007669"/>
    <property type="project" value="UniProtKB-UniRule"/>
</dbReference>
<dbReference type="Pfam" id="PF06574">
    <property type="entry name" value="FAD_syn"/>
    <property type="match status" value="1"/>
</dbReference>
<keyword evidence="6 15" id="KW-0808">Transferase</keyword>
<evidence type="ECO:0000256" key="5">
    <source>
        <dbReference type="ARBA" id="ARBA00022643"/>
    </source>
</evidence>
<evidence type="ECO:0000313" key="18">
    <source>
        <dbReference type="Proteomes" id="UP000004067"/>
    </source>
</evidence>
<evidence type="ECO:0000256" key="2">
    <source>
        <dbReference type="ARBA" id="ARBA00004726"/>
    </source>
</evidence>
<evidence type="ECO:0000256" key="8">
    <source>
        <dbReference type="ARBA" id="ARBA00022741"/>
    </source>
</evidence>
<dbReference type="Gene3D" id="2.40.30.30">
    <property type="entry name" value="Riboflavin kinase-like"/>
    <property type="match status" value="1"/>
</dbReference>
<dbReference type="Pfam" id="PF01687">
    <property type="entry name" value="Flavokinase"/>
    <property type="match status" value="1"/>
</dbReference>
<keyword evidence="4 15" id="KW-0285">Flavoprotein</keyword>
<evidence type="ECO:0000313" key="17">
    <source>
        <dbReference type="EMBL" id="EGK59771.1"/>
    </source>
</evidence>
<dbReference type="InterPro" id="IPR023468">
    <property type="entry name" value="Riboflavin_kinase"/>
</dbReference>
<comment type="caution">
    <text evidence="17">The sequence shown here is derived from an EMBL/GenBank/DDBJ whole genome shotgun (WGS) entry which is preliminary data.</text>
</comment>
<gene>
    <name evidence="17" type="primary">ribF</name>
    <name evidence="17" type="ORF">HMPREF9081_1366</name>
</gene>
<dbReference type="UniPathway" id="UPA00276">
    <property type="reaction ID" value="UER00406"/>
</dbReference>
<dbReference type="Proteomes" id="UP000004067">
    <property type="component" value="Unassembled WGS sequence"/>
</dbReference>
<dbReference type="InterPro" id="IPR015864">
    <property type="entry name" value="FAD_synthase"/>
</dbReference>
<dbReference type="EC" id="2.7.7.2" evidence="15"/>
<accession>F5RM80</accession>
<dbReference type="FunFam" id="3.40.50.620:FF:000021">
    <property type="entry name" value="Riboflavin biosynthesis protein"/>
    <property type="match status" value="1"/>
</dbReference>
<proteinExistence type="inferred from homology"/>
<keyword evidence="10 15" id="KW-0274">FAD</keyword>
<keyword evidence="7 15" id="KW-0548">Nucleotidyltransferase</keyword>
<dbReference type="PIRSF" id="PIRSF004491">
    <property type="entry name" value="FAD_Synth"/>
    <property type="match status" value="1"/>
</dbReference>
<evidence type="ECO:0000256" key="6">
    <source>
        <dbReference type="ARBA" id="ARBA00022679"/>
    </source>
</evidence>
<dbReference type="AlphaFoldDB" id="F5RM80"/>
<evidence type="ECO:0000256" key="15">
    <source>
        <dbReference type="PIRNR" id="PIRNR004491"/>
    </source>
</evidence>
<keyword evidence="8 15" id="KW-0547">Nucleotide-binding</keyword>
<keyword evidence="12" id="KW-0511">Multifunctional enzyme</keyword>
<keyword evidence="11 15" id="KW-0067">ATP-binding</keyword>
<dbReference type="NCBIfam" id="NF004162">
    <property type="entry name" value="PRK05627.1-5"/>
    <property type="match status" value="1"/>
</dbReference>
<evidence type="ECO:0000259" key="16">
    <source>
        <dbReference type="SMART" id="SM00904"/>
    </source>
</evidence>
<reference evidence="17 18" key="1">
    <citation type="submission" date="2011-04" db="EMBL/GenBank/DDBJ databases">
        <authorList>
            <person name="Muzny D."/>
            <person name="Qin X."/>
            <person name="Deng J."/>
            <person name="Jiang H."/>
            <person name="Liu Y."/>
            <person name="Qu J."/>
            <person name="Song X.-Z."/>
            <person name="Zhang L."/>
            <person name="Thornton R."/>
            <person name="Coyle M."/>
            <person name="Francisco L."/>
            <person name="Jackson L."/>
            <person name="Javaid M."/>
            <person name="Korchina V."/>
            <person name="Kovar C."/>
            <person name="Mata R."/>
            <person name="Mathew T."/>
            <person name="Ngo R."/>
            <person name="Nguyen L."/>
            <person name="Nguyen N."/>
            <person name="Okwuonu G."/>
            <person name="Ongeri F."/>
            <person name="Pham C."/>
            <person name="Simmons D."/>
            <person name="Wilczek-Boney K."/>
            <person name="Hale W."/>
            <person name="Jakkamsetti A."/>
            <person name="Pham P."/>
            <person name="Ruth R."/>
            <person name="San Lucas F."/>
            <person name="Warren J."/>
            <person name="Zhang J."/>
            <person name="Zhao Z."/>
            <person name="Zhou C."/>
            <person name="Zhu D."/>
            <person name="Lee S."/>
            <person name="Bess C."/>
            <person name="Blankenburg K."/>
            <person name="Forbes L."/>
            <person name="Fu Q."/>
            <person name="Gubbala S."/>
            <person name="Hirani K."/>
            <person name="Jayaseelan J.C."/>
            <person name="Lara F."/>
            <person name="Munidasa M."/>
            <person name="Palculict T."/>
            <person name="Patil S."/>
            <person name="Pu L.-L."/>
            <person name="Saada N."/>
            <person name="Tang L."/>
            <person name="Weissenberger G."/>
            <person name="Zhu Y."/>
            <person name="Hemphill L."/>
            <person name="Shang Y."/>
            <person name="Youmans B."/>
            <person name="Ayvaz T."/>
            <person name="Ross M."/>
            <person name="Santibanez J."/>
            <person name="Aqrawi P."/>
            <person name="Gross S."/>
            <person name="Joshi V."/>
            <person name="Fowler G."/>
            <person name="Nazareth L."/>
            <person name="Reid J."/>
            <person name="Worley K."/>
            <person name="Petrosino J."/>
            <person name="Highlander S."/>
            <person name="Gibbs R."/>
        </authorList>
    </citation>
    <scope>NUCLEOTIDE SEQUENCE [LARGE SCALE GENOMIC DNA]</scope>
    <source>
        <strain evidence="17 18">DSM 2778</strain>
    </source>
</reference>
<dbReference type="EC" id="2.7.1.26" evidence="15"/>
<dbReference type="GO" id="GO:0006747">
    <property type="term" value="P:FAD biosynthetic process"/>
    <property type="evidence" value="ECO:0007669"/>
    <property type="project" value="UniProtKB-UniRule"/>
</dbReference>
<keyword evidence="18" id="KW-1185">Reference proteome</keyword>
<dbReference type="GO" id="GO:0009231">
    <property type="term" value="P:riboflavin biosynthetic process"/>
    <property type="evidence" value="ECO:0007669"/>
    <property type="project" value="InterPro"/>
</dbReference>
<evidence type="ECO:0000256" key="13">
    <source>
        <dbReference type="ARBA" id="ARBA00047880"/>
    </source>
</evidence>
<sequence>MEKYKELVDFTLRYANIVVALGMFDGLHIGHQEIIRTAVRKAQEIKGTALVFSFANHPRSIIAPEHTPRRIAGDTMRLHILKNLGVDALVEIPFTTDFAETSADDFIRLLRQYFSPQYVVVGENYTFGYRGKGTPALLYAESMKYGFRLIVCASVMRDGAPVSSTRIRSLIEQGDLSQVNAYLGYPFTIIGTVIHGQARGRKLGFPTANLTLYEEYEHLPNGVYAVTVLYQEQIYRAVANIGNNPTFNGCDRRLEVHILEFKRDLYGAEIMISFYEKIRDEQRFSSVDDLIRQIAEDKERVERIFDKNFHLQENISMVI</sequence>
<dbReference type="SUPFAM" id="SSF52374">
    <property type="entry name" value="Nucleotidylyl transferase"/>
    <property type="match status" value="1"/>
</dbReference>
<evidence type="ECO:0000256" key="4">
    <source>
        <dbReference type="ARBA" id="ARBA00022630"/>
    </source>
</evidence>
<dbReference type="InterPro" id="IPR015865">
    <property type="entry name" value="Riboflavin_kinase_bac/euk"/>
</dbReference>
<evidence type="ECO:0000256" key="14">
    <source>
        <dbReference type="ARBA" id="ARBA00049494"/>
    </source>
</evidence>
<dbReference type="eggNOG" id="COG0196">
    <property type="taxonomic scope" value="Bacteria"/>
</dbReference>
<keyword evidence="5 15" id="KW-0288">FMN</keyword>
<dbReference type="GO" id="GO:0009398">
    <property type="term" value="P:FMN biosynthetic process"/>
    <property type="evidence" value="ECO:0007669"/>
    <property type="project" value="UniProtKB-UniRule"/>
</dbReference>
<comment type="function">
    <text evidence="1">Catalyzes the phosphorylation of riboflavin to FMN followed by the adenylation of FMN to FAD.</text>
</comment>
<evidence type="ECO:0000256" key="12">
    <source>
        <dbReference type="ARBA" id="ARBA00023268"/>
    </source>
</evidence>
<dbReference type="SUPFAM" id="SSF82114">
    <property type="entry name" value="Riboflavin kinase-like"/>
    <property type="match status" value="1"/>
</dbReference>
<dbReference type="InterPro" id="IPR014729">
    <property type="entry name" value="Rossmann-like_a/b/a_fold"/>
</dbReference>
<name>F5RM80_9FIRM</name>
<dbReference type="SMART" id="SM00904">
    <property type="entry name" value="Flavokinase"/>
    <property type="match status" value="1"/>
</dbReference>
<dbReference type="STRING" id="888060.HMPREF9081_1366"/>
<evidence type="ECO:0000256" key="11">
    <source>
        <dbReference type="ARBA" id="ARBA00022840"/>
    </source>
</evidence>
<comment type="catalytic activity">
    <reaction evidence="13 15">
        <text>riboflavin + ATP = FMN + ADP + H(+)</text>
        <dbReference type="Rhea" id="RHEA:14357"/>
        <dbReference type="ChEBI" id="CHEBI:15378"/>
        <dbReference type="ChEBI" id="CHEBI:30616"/>
        <dbReference type="ChEBI" id="CHEBI:57986"/>
        <dbReference type="ChEBI" id="CHEBI:58210"/>
        <dbReference type="ChEBI" id="CHEBI:456216"/>
        <dbReference type="EC" id="2.7.1.26"/>
    </reaction>
</comment>
<dbReference type="CDD" id="cd02064">
    <property type="entry name" value="FAD_synthetase_N"/>
    <property type="match status" value="1"/>
</dbReference>
<feature type="domain" description="Riboflavin kinase" evidence="16">
    <location>
        <begin position="182"/>
        <end position="306"/>
    </location>
</feature>